<dbReference type="AlphaFoldDB" id="A0A419F837"/>
<proteinExistence type="predicted"/>
<organism evidence="1 2">
    <name type="scientific">Candidatus Abyssobacteria bacterium SURF_17</name>
    <dbReference type="NCBI Taxonomy" id="2093361"/>
    <lineage>
        <taxon>Bacteria</taxon>
        <taxon>Pseudomonadati</taxon>
        <taxon>Candidatus Hydrogenedentota</taxon>
        <taxon>Candidatus Abyssobacteria</taxon>
    </lineage>
</organism>
<accession>A0A419F837</accession>
<evidence type="ECO:0000313" key="1">
    <source>
        <dbReference type="EMBL" id="RJP74584.1"/>
    </source>
</evidence>
<name>A0A419F837_9BACT</name>
<dbReference type="EMBL" id="QZKI01000013">
    <property type="protein sequence ID" value="RJP74584.1"/>
    <property type="molecule type" value="Genomic_DNA"/>
</dbReference>
<reference evidence="1 2" key="1">
    <citation type="journal article" date="2017" name="ISME J.">
        <title>Energy and carbon metabolisms in a deep terrestrial subsurface fluid microbial community.</title>
        <authorList>
            <person name="Momper L."/>
            <person name="Jungbluth S.P."/>
            <person name="Lee M.D."/>
            <person name="Amend J.P."/>
        </authorList>
    </citation>
    <scope>NUCLEOTIDE SEQUENCE [LARGE SCALE GENOMIC DNA]</scope>
    <source>
        <strain evidence="1">SURF_17</strain>
    </source>
</reference>
<gene>
    <name evidence="1" type="ORF">C4532_01850</name>
</gene>
<protein>
    <submittedName>
        <fullName evidence="1">Uncharacterized protein</fullName>
    </submittedName>
</protein>
<dbReference type="Proteomes" id="UP000285961">
    <property type="component" value="Unassembled WGS sequence"/>
</dbReference>
<comment type="caution">
    <text evidence="1">The sequence shown here is derived from an EMBL/GenBank/DDBJ whole genome shotgun (WGS) entry which is preliminary data.</text>
</comment>
<evidence type="ECO:0000313" key="2">
    <source>
        <dbReference type="Proteomes" id="UP000285961"/>
    </source>
</evidence>
<sequence length="96" mass="10695">MEMGAASYWIAAEGKAPFGGREVFCIVRDTDCITSCCGMSQGFRSVGVPGYVVEWRTRMEEGLPVSVVEPIIDGTERAEIARLLQERYRVSQVEFL</sequence>